<feature type="transmembrane region" description="Helical" evidence="1">
    <location>
        <begin position="445"/>
        <end position="464"/>
    </location>
</feature>
<accession>A0A433V9C2</accession>
<feature type="transmembrane region" description="Helical" evidence="1">
    <location>
        <begin position="123"/>
        <end position="141"/>
    </location>
</feature>
<comment type="caution">
    <text evidence="3">The sequence shown here is derived from an EMBL/GenBank/DDBJ whole genome shotgun (WGS) entry which is preliminary data.</text>
</comment>
<dbReference type="EMBL" id="RSCL01000015">
    <property type="protein sequence ID" value="RUT02700.1"/>
    <property type="molecule type" value="Genomic_DNA"/>
</dbReference>
<dbReference type="OrthoDB" id="580754at2"/>
<reference evidence="3" key="1">
    <citation type="submission" date="2018-12" db="EMBL/GenBank/DDBJ databases">
        <authorList>
            <person name="Will S."/>
            <person name="Neumann-Schaal M."/>
            <person name="Henke P."/>
        </authorList>
    </citation>
    <scope>NUCLEOTIDE SEQUENCE</scope>
    <source>
        <strain evidence="3">PCC 7102</strain>
    </source>
</reference>
<gene>
    <name evidence="3" type="ORF">DSM106972_056200</name>
</gene>
<organism evidence="3 4">
    <name type="scientific">Dulcicalothrix desertica PCC 7102</name>
    <dbReference type="NCBI Taxonomy" id="232991"/>
    <lineage>
        <taxon>Bacteria</taxon>
        <taxon>Bacillati</taxon>
        <taxon>Cyanobacteriota</taxon>
        <taxon>Cyanophyceae</taxon>
        <taxon>Nostocales</taxon>
        <taxon>Calotrichaceae</taxon>
        <taxon>Dulcicalothrix</taxon>
    </lineage>
</organism>
<dbReference type="Gene3D" id="2.60.120.200">
    <property type="match status" value="1"/>
</dbReference>
<dbReference type="AlphaFoldDB" id="A0A433V9C2"/>
<dbReference type="RefSeq" id="WP_127083891.1">
    <property type="nucleotide sequence ID" value="NZ_RSCL01000015.1"/>
</dbReference>
<feature type="transmembrane region" description="Helical" evidence="1">
    <location>
        <begin position="12"/>
        <end position="37"/>
    </location>
</feature>
<feature type="transmembrane region" description="Helical" evidence="1">
    <location>
        <begin position="162"/>
        <end position="182"/>
    </location>
</feature>
<evidence type="ECO:0000259" key="2">
    <source>
        <dbReference type="Pfam" id="PF04892"/>
    </source>
</evidence>
<feature type="transmembrane region" description="Helical" evidence="1">
    <location>
        <begin position="89"/>
        <end position="111"/>
    </location>
</feature>
<keyword evidence="1" id="KW-1133">Transmembrane helix</keyword>
<dbReference type="PANTHER" id="PTHR28008">
    <property type="entry name" value="DOMAIN PROTEIN, PUTATIVE (AFU_ORTHOLOGUE AFUA_3G10980)-RELATED"/>
    <property type="match status" value="1"/>
</dbReference>
<sequence>MKRDKASSVLLIWGFPADLLLVFVGIAAVAIATLYPFNFSVPDNFSLGAIFERFDNTSFFNDQVNNILLFMPLGFGVASILLRKNVSPLIQILAVIATGACLSFTVEFLQSFLPSRDPTPADIFNNTLGSFVGLLSFYILDTRQFRSTLDYIQNSRISNSRAGIVGFLTGYIILAFFVGISWENNISLNQWNTNFPLVIGNERTGDRPWQGSVSQIAIADKAFSDSEIEKVFSNPNYLASTNDAILAKYEFDGKDSYRDITGKQPDLLWQGQVSNGSSSNQKGISVDSSRWLKTEEPVKLINQRISETSEFTIITTVASANLLQKGPARIISVSGDPMHRNFTIGQDNTNLSLRLRTPITGQNGSDINLSVPNVFSDTSPRRIIISYAKGKIQVNVDKPENVYLFNLLELYPNNLKVFAYAITFIPLGLYLTVLIIMVKRKAFNLILLICGAVLPSLIIESILIHASDKSFSLVNLMLGVFFTACTALMFKARTLILSN</sequence>
<protein>
    <recommendedName>
        <fullName evidence="2">VanZ-like domain-containing protein</fullName>
    </recommendedName>
</protein>
<proteinExistence type="predicted"/>
<name>A0A433V9C2_9CYAN</name>
<keyword evidence="1" id="KW-0472">Membrane</keyword>
<evidence type="ECO:0000256" key="1">
    <source>
        <dbReference type="SAM" id="Phobius"/>
    </source>
</evidence>
<feature type="domain" description="VanZ-like" evidence="2">
    <location>
        <begin position="34"/>
        <end position="140"/>
    </location>
</feature>
<feature type="transmembrane region" description="Helical" evidence="1">
    <location>
        <begin position="64"/>
        <end position="82"/>
    </location>
</feature>
<feature type="transmembrane region" description="Helical" evidence="1">
    <location>
        <begin position="470"/>
        <end position="490"/>
    </location>
</feature>
<keyword evidence="1" id="KW-0812">Transmembrane</keyword>
<dbReference type="PANTHER" id="PTHR28008:SF1">
    <property type="entry name" value="DOMAIN PROTEIN, PUTATIVE (AFU_ORTHOLOGUE AFUA_3G10980)-RELATED"/>
    <property type="match status" value="1"/>
</dbReference>
<feature type="transmembrane region" description="Helical" evidence="1">
    <location>
        <begin position="417"/>
        <end position="438"/>
    </location>
</feature>
<keyword evidence="4" id="KW-1185">Reference proteome</keyword>
<evidence type="ECO:0000313" key="3">
    <source>
        <dbReference type="EMBL" id="RUT02700.1"/>
    </source>
</evidence>
<dbReference type="Proteomes" id="UP000271624">
    <property type="component" value="Unassembled WGS sequence"/>
</dbReference>
<dbReference type="InterPro" id="IPR006976">
    <property type="entry name" value="VanZ-like"/>
</dbReference>
<evidence type="ECO:0000313" key="4">
    <source>
        <dbReference type="Proteomes" id="UP000271624"/>
    </source>
</evidence>
<dbReference type="Pfam" id="PF04892">
    <property type="entry name" value="VanZ"/>
    <property type="match status" value="1"/>
</dbReference>
<reference evidence="3" key="2">
    <citation type="journal article" date="2019" name="Genome Biol. Evol.">
        <title>Day and night: Metabolic profiles and evolutionary relationships of six axenic non-marine cyanobacteria.</title>
        <authorList>
            <person name="Will S.E."/>
            <person name="Henke P."/>
            <person name="Boedeker C."/>
            <person name="Huang S."/>
            <person name="Brinkmann H."/>
            <person name="Rohde M."/>
            <person name="Jarek M."/>
            <person name="Friedl T."/>
            <person name="Seufert S."/>
            <person name="Schumacher M."/>
            <person name="Overmann J."/>
            <person name="Neumann-Schaal M."/>
            <person name="Petersen J."/>
        </authorList>
    </citation>
    <scope>NUCLEOTIDE SEQUENCE [LARGE SCALE GENOMIC DNA]</scope>
    <source>
        <strain evidence="3">PCC 7102</strain>
    </source>
</reference>